<accession>A0ACA9KCY9</accession>
<dbReference type="Proteomes" id="UP000789920">
    <property type="component" value="Unassembled WGS sequence"/>
</dbReference>
<dbReference type="EMBL" id="CAJVQC010000253">
    <property type="protein sequence ID" value="CAG8465438.1"/>
    <property type="molecule type" value="Genomic_DNA"/>
</dbReference>
<feature type="non-terminal residue" evidence="1">
    <location>
        <position position="1"/>
    </location>
</feature>
<name>A0ACA9KCY9_9GLOM</name>
<proteinExistence type="predicted"/>
<protein>
    <submittedName>
        <fullName evidence="1">13940_t:CDS:1</fullName>
    </submittedName>
</protein>
<reference evidence="1" key="1">
    <citation type="submission" date="2021-06" db="EMBL/GenBank/DDBJ databases">
        <authorList>
            <person name="Kallberg Y."/>
            <person name="Tangrot J."/>
            <person name="Rosling A."/>
        </authorList>
    </citation>
    <scope>NUCLEOTIDE SEQUENCE</scope>
    <source>
        <strain evidence="1">MA461A</strain>
    </source>
</reference>
<organism evidence="1 2">
    <name type="scientific">Racocetra persica</name>
    <dbReference type="NCBI Taxonomy" id="160502"/>
    <lineage>
        <taxon>Eukaryota</taxon>
        <taxon>Fungi</taxon>
        <taxon>Fungi incertae sedis</taxon>
        <taxon>Mucoromycota</taxon>
        <taxon>Glomeromycotina</taxon>
        <taxon>Glomeromycetes</taxon>
        <taxon>Diversisporales</taxon>
        <taxon>Gigasporaceae</taxon>
        <taxon>Racocetra</taxon>
    </lineage>
</organism>
<gene>
    <name evidence="1" type="ORF">RPERSI_LOCUS339</name>
</gene>
<evidence type="ECO:0000313" key="1">
    <source>
        <dbReference type="EMBL" id="CAG8465438.1"/>
    </source>
</evidence>
<evidence type="ECO:0000313" key="2">
    <source>
        <dbReference type="Proteomes" id="UP000789920"/>
    </source>
</evidence>
<keyword evidence="2" id="KW-1185">Reference proteome</keyword>
<sequence>DTDSTKNSDVFGDIKFSETNTWSNIDLNAVSEFVSIESTFSPGTSATAHVEVDRLLSLFEKNKPEIDLILDLKDVCAIGIDFQKGYSIPCIICWVFKHLDINIKEQLSNLFANEFAIVEEIVAPTDADVSSSNNAQNSSFNNNDTLPSGNEKESEEDENDSNYNEKDSGEDNENDSGNDGEKNNENNSDGDGDEGGGNGDINNDSKSITVASFCRAVGGKKKFQQFDIVVDICVKATSVNDKPYKIFDFFVNVKQCGIGRLLSENLHLHGSGYYFDSVSIEVLPVSRENQSNPRMILEKVDIKPIQRNQAIKELKISEKNLGVKGQVSGAGFQVGGSYNIKNTQVNEKNGKWVEDDGTHCGKWHTLNEMNGFVIRITQVVKFKCVYPKTFMKQCPKMAHVLEISFDNFDNLEKYVAKLKEEHYEQVYLTQDIKNRNFHKEDKYKPEGENGFAVTRSFFEINE</sequence>
<comment type="caution">
    <text evidence="1">The sequence shown here is derived from an EMBL/GenBank/DDBJ whole genome shotgun (WGS) entry which is preliminary data.</text>
</comment>